<feature type="compositionally biased region" description="Low complexity" evidence="13">
    <location>
        <begin position="1185"/>
        <end position="1200"/>
    </location>
</feature>
<feature type="compositionally biased region" description="Basic and acidic residues" evidence="13">
    <location>
        <begin position="17"/>
        <end position="28"/>
    </location>
</feature>
<dbReference type="InterPro" id="IPR028889">
    <property type="entry name" value="USP"/>
</dbReference>
<dbReference type="GO" id="GO:0012505">
    <property type="term" value="C:endomembrane system"/>
    <property type="evidence" value="ECO:0007669"/>
    <property type="project" value="UniProtKB-SubCell"/>
</dbReference>
<protein>
    <recommendedName>
        <fullName evidence="19">Ubiquitin carboxyl-terminal hydrolase</fullName>
    </recommendedName>
</protein>
<dbReference type="SUPFAM" id="SSF144232">
    <property type="entry name" value="HIT/MYND zinc finger-like"/>
    <property type="match status" value="1"/>
</dbReference>
<dbReference type="GO" id="GO:0008270">
    <property type="term" value="F:zinc ion binding"/>
    <property type="evidence" value="ECO:0007669"/>
    <property type="project" value="UniProtKB-KW"/>
</dbReference>
<dbReference type="InterPro" id="IPR002893">
    <property type="entry name" value="Znf_MYND"/>
</dbReference>
<reference evidence="17 18" key="1">
    <citation type="submission" date="2020-04" db="EMBL/GenBank/DDBJ databases">
        <title>Perkinsus chesapeaki whole genome sequence.</title>
        <authorList>
            <person name="Bogema D.R."/>
        </authorList>
    </citation>
    <scope>NUCLEOTIDE SEQUENCE [LARGE SCALE GENOMIC DNA]</scope>
    <source>
        <strain evidence="17">ATCC PRA-425</strain>
    </source>
</reference>
<evidence type="ECO:0000256" key="13">
    <source>
        <dbReference type="SAM" id="MobiDB-lite"/>
    </source>
</evidence>
<feature type="compositionally biased region" description="Polar residues" evidence="13">
    <location>
        <begin position="29"/>
        <end position="43"/>
    </location>
</feature>
<evidence type="ECO:0000256" key="14">
    <source>
        <dbReference type="SAM" id="Phobius"/>
    </source>
</evidence>
<evidence type="ECO:0000256" key="5">
    <source>
        <dbReference type="ARBA" id="ARBA00022723"/>
    </source>
</evidence>
<feature type="transmembrane region" description="Helical" evidence="14">
    <location>
        <begin position="440"/>
        <end position="461"/>
    </location>
</feature>
<dbReference type="GO" id="GO:0006874">
    <property type="term" value="P:intracellular calcium ion homeostasis"/>
    <property type="evidence" value="ECO:0007669"/>
    <property type="project" value="TreeGrafter"/>
</dbReference>
<feature type="transmembrane region" description="Helical" evidence="14">
    <location>
        <begin position="193"/>
        <end position="209"/>
    </location>
</feature>
<keyword evidence="4 14" id="KW-0812">Transmembrane</keyword>
<dbReference type="PROSITE" id="PS50865">
    <property type="entry name" value="ZF_MYND_2"/>
    <property type="match status" value="1"/>
</dbReference>
<proteinExistence type="predicted"/>
<feature type="transmembrane region" description="Helical" evidence="14">
    <location>
        <begin position="338"/>
        <end position="361"/>
    </location>
</feature>
<organism evidence="17 18">
    <name type="scientific">Perkinsus chesapeaki</name>
    <name type="common">Clam parasite</name>
    <name type="synonym">Perkinsus andrewsi</name>
    <dbReference type="NCBI Taxonomy" id="330153"/>
    <lineage>
        <taxon>Eukaryota</taxon>
        <taxon>Sar</taxon>
        <taxon>Alveolata</taxon>
        <taxon>Perkinsozoa</taxon>
        <taxon>Perkinsea</taxon>
        <taxon>Perkinsida</taxon>
        <taxon>Perkinsidae</taxon>
        <taxon>Perkinsus</taxon>
    </lineage>
</organism>
<feature type="region of interest" description="Disordered" evidence="13">
    <location>
        <begin position="17"/>
        <end position="51"/>
    </location>
</feature>
<dbReference type="Gene3D" id="6.10.140.2220">
    <property type="match status" value="1"/>
</dbReference>
<dbReference type="PANTHER" id="PTHR31503">
    <property type="entry name" value="VACUOLAR CALCIUM ION TRANSPORTER"/>
    <property type="match status" value="1"/>
</dbReference>
<evidence type="ECO:0000256" key="3">
    <source>
        <dbReference type="ARBA" id="ARBA00022568"/>
    </source>
</evidence>
<dbReference type="InterPro" id="IPR004798">
    <property type="entry name" value="CAX-like"/>
</dbReference>
<dbReference type="InterPro" id="IPR038765">
    <property type="entry name" value="Papain-like_cys_pep_sf"/>
</dbReference>
<accession>A0A7J6N1P1</accession>
<evidence type="ECO:0000256" key="12">
    <source>
        <dbReference type="PROSITE-ProRule" id="PRU00134"/>
    </source>
</evidence>
<feature type="transmembrane region" description="Helical" evidence="14">
    <location>
        <begin position="399"/>
        <end position="419"/>
    </location>
</feature>
<evidence type="ECO:0000259" key="15">
    <source>
        <dbReference type="PROSITE" id="PS50235"/>
    </source>
</evidence>
<keyword evidence="8" id="KW-0106">Calcium</keyword>
<evidence type="ECO:0000256" key="9">
    <source>
        <dbReference type="ARBA" id="ARBA00022989"/>
    </source>
</evidence>
<feature type="transmembrane region" description="Helical" evidence="14">
    <location>
        <begin position="230"/>
        <end position="251"/>
    </location>
</feature>
<dbReference type="PROSITE" id="PS50235">
    <property type="entry name" value="USP_3"/>
    <property type="match status" value="1"/>
</dbReference>
<dbReference type="GO" id="GO:0004843">
    <property type="term" value="F:cysteine-type deubiquitinase activity"/>
    <property type="evidence" value="ECO:0007669"/>
    <property type="project" value="InterPro"/>
</dbReference>
<keyword evidence="3" id="KW-0109">Calcium transport</keyword>
<comment type="caution">
    <text evidence="17">The sequence shown here is derived from an EMBL/GenBank/DDBJ whole genome shotgun (WGS) entry which is preliminary data.</text>
</comment>
<evidence type="ECO:0008006" key="19">
    <source>
        <dbReference type="Google" id="ProtNLM"/>
    </source>
</evidence>
<evidence type="ECO:0000256" key="8">
    <source>
        <dbReference type="ARBA" id="ARBA00022837"/>
    </source>
</evidence>
<keyword evidence="7" id="KW-0862">Zinc</keyword>
<dbReference type="InterPro" id="IPR004837">
    <property type="entry name" value="NaCa_Exmemb"/>
</dbReference>
<dbReference type="Pfam" id="PF01699">
    <property type="entry name" value="Na_Ca_ex"/>
    <property type="match status" value="2"/>
</dbReference>
<feature type="transmembrane region" description="Helical" evidence="14">
    <location>
        <begin position="299"/>
        <end position="318"/>
    </location>
</feature>
<dbReference type="Gene3D" id="3.90.70.10">
    <property type="entry name" value="Cysteine proteinases"/>
    <property type="match status" value="2"/>
</dbReference>
<evidence type="ECO:0000256" key="2">
    <source>
        <dbReference type="ARBA" id="ARBA00022448"/>
    </source>
</evidence>
<dbReference type="InterPro" id="IPR004713">
    <property type="entry name" value="CaH_exchang"/>
</dbReference>
<dbReference type="PANTHER" id="PTHR31503:SF22">
    <property type="entry name" value="VACUOLAR CALCIUM ION TRANSPORTER"/>
    <property type="match status" value="1"/>
</dbReference>
<dbReference type="Pfam" id="PF01753">
    <property type="entry name" value="zf-MYND"/>
    <property type="match status" value="1"/>
</dbReference>
<dbReference type="GO" id="GO:0005774">
    <property type="term" value="C:vacuolar membrane"/>
    <property type="evidence" value="ECO:0007669"/>
    <property type="project" value="UniProtKB-ARBA"/>
</dbReference>
<keyword evidence="18" id="KW-1185">Reference proteome</keyword>
<keyword evidence="9 14" id="KW-1133">Transmembrane helix</keyword>
<dbReference type="EMBL" id="JAAPAO010000008">
    <property type="protein sequence ID" value="KAF4677793.1"/>
    <property type="molecule type" value="Genomic_DNA"/>
</dbReference>
<dbReference type="SUPFAM" id="SSF54001">
    <property type="entry name" value="Cysteine proteinases"/>
    <property type="match status" value="1"/>
</dbReference>
<feature type="transmembrane region" description="Helical" evidence="14">
    <location>
        <begin position="373"/>
        <end position="393"/>
    </location>
</feature>
<dbReference type="NCBIfam" id="TIGR00846">
    <property type="entry name" value="caca2"/>
    <property type="match status" value="1"/>
</dbReference>
<dbReference type="GO" id="GO:0015369">
    <property type="term" value="F:calcium:proton antiporter activity"/>
    <property type="evidence" value="ECO:0007669"/>
    <property type="project" value="InterPro"/>
</dbReference>
<evidence type="ECO:0000256" key="6">
    <source>
        <dbReference type="ARBA" id="ARBA00022771"/>
    </source>
</evidence>
<dbReference type="PROSITE" id="PS00972">
    <property type="entry name" value="USP_1"/>
    <property type="match status" value="1"/>
</dbReference>
<dbReference type="InterPro" id="IPR001394">
    <property type="entry name" value="Peptidase_C19_UCH"/>
</dbReference>
<feature type="transmembrane region" description="Helical" evidence="14">
    <location>
        <begin position="67"/>
        <end position="86"/>
    </location>
</feature>
<keyword evidence="11 14" id="KW-0472">Membrane</keyword>
<evidence type="ECO:0000259" key="16">
    <source>
        <dbReference type="PROSITE" id="PS50865"/>
    </source>
</evidence>
<evidence type="ECO:0000256" key="4">
    <source>
        <dbReference type="ARBA" id="ARBA00022692"/>
    </source>
</evidence>
<evidence type="ECO:0000313" key="18">
    <source>
        <dbReference type="Proteomes" id="UP000591131"/>
    </source>
</evidence>
<keyword evidence="5" id="KW-0479">Metal-binding</keyword>
<gene>
    <name evidence="17" type="ORF">FOL47_010387</name>
</gene>
<dbReference type="Gene3D" id="1.20.1420.30">
    <property type="entry name" value="NCX, central ion-binding region"/>
    <property type="match status" value="1"/>
</dbReference>
<evidence type="ECO:0000256" key="10">
    <source>
        <dbReference type="ARBA" id="ARBA00023065"/>
    </source>
</evidence>
<feature type="transmembrane region" description="Helical" evidence="14">
    <location>
        <begin position="154"/>
        <end position="173"/>
    </location>
</feature>
<dbReference type="Proteomes" id="UP000591131">
    <property type="component" value="Unassembled WGS sequence"/>
</dbReference>
<feature type="compositionally biased region" description="Polar residues" evidence="13">
    <location>
        <begin position="1056"/>
        <end position="1092"/>
    </location>
</feature>
<feature type="region of interest" description="Disordered" evidence="13">
    <location>
        <begin position="1178"/>
        <end position="1214"/>
    </location>
</feature>
<comment type="subcellular location">
    <subcellularLocation>
        <location evidence="1">Endomembrane system</location>
        <topology evidence="1">Multi-pass membrane protein</topology>
    </subcellularLocation>
</comment>
<dbReference type="NCBIfam" id="TIGR00378">
    <property type="entry name" value="cax"/>
    <property type="match status" value="1"/>
</dbReference>
<dbReference type="GO" id="GO:0016579">
    <property type="term" value="P:protein deubiquitination"/>
    <property type="evidence" value="ECO:0007669"/>
    <property type="project" value="InterPro"/>
</dbReference>
<dbReference type="InterPro" id="IPR044880">
    <property type="entry name" value="NCX_ion-bd_dom_sf"/>
</dbReference>
<evidence type="ECO:0000256" key="11">
    <source>
        <dbReference type="ARBA" id="ARBA00023136"/>
    </source>
</evidence>
<keyword evidence="6 12" id="KW-0863">Zinc-finger</keyword>
<dbReference type="OrthoDB" id="443886at2759"/>
<keyword evidence="10" id="KW-0406">Ion transport</keyword>
<feature type="transmembrane region" description="Helical" evidence="14">
    <location>
        <begin position="271"/>
        <end position="287"/>
    </location>
</feature>
<sequence length="1302" mass="142025">MANISFRQASAHIRNSRMERITSGDKADNSNSTALEQSLLSNSAPPPEMSKAKKEWMGIKSMLFEPFNALIAFVPIGICAGVFRWSPLWVFGTNFMALLPLAKILGDATEELAAGLKNETLGGLLNATFGNAVEMIVSIQSLLLNLITVVKGSLLGSILSNLLLVLGMSFFFGGLGRRNKEQEFLETGPMTNMSMLLLACAAFAVPTVFKSSVGSEFSSEAQLDDTVLSISRVASIFLLISYVGFLFFQLYTHLQVFESSDDDQAEATMSIWSSMLILCASTVLVAVNSEYLVGSIEGVVSECNVSASFIGVILLPIIGNACEHVTSVRMAIMDKPVIAIGIAVGSSTQIALFVIPFAVIVGWCMGVPMDLDFNALSVAILVLSVLITLSILVDGKSNWLEGLMLQLTYLIIAVAFWYDPSSDFTGVVKPHVRSLRSSRVSLVVVVTNHIVGFTSIITSGIERSSIEFLGIMQSNRQARGHLCANCFQPATNLCTRCRQVYYCSPACQKKDWVMGHQASCGHSEAPGRAPSLLPVTMLKMRADKRRKVIPERQWRHMVSQASRADPSNNPWEAPMKGIDNIGNTCFANSVLQCLFRIPLFVRYIKSLLEVDLLATDEKSVFLRSFVRLLDEYFPTPTPPRPQDLPPPTMLSPRELTLGCKVRINCQEAESKIGTVTRLHTDPAVLATDDDTYDDAESGGMETDGGDVYHDANELPIGDSTAAAAGISSIGGAVAVTVELEDGSSVLLPIQSVEPVDEPSAKEGIIPLSNGPLYDSVSVSRSSVYPRDTLPLILDDSLPLGYQHDAHEFLRYILDRLESATADIVRRTDGMEGPIDYDSAINSRLFGAWLATLTQCPKCPKQTYVSEPYLDLSVDLMPGITSSLEDCLRLFTAPSRLDKDNKLLCECCKNRVRAARRILLYDTPMVLVIHLKRFDMHMMKNKQTVTFPTRLNLRPYCVSTSPHGDLAEQYKLIGVVTHLTSRINATLQSGHYVSYVCDGQDQWWRCDDETITPATESQVLSTEAYLLFYTLPSECLAKRLALQEDDTRRAVKIAEEQASTGASNSGSDVPNNEITPSQMSIGGTSSVSTSNEASEVESTDKSGPIATKKKIGVNEKCPCGSGLKYLLFTSLIGTRSVTGLNGDRKTYAAAAGGGVGSLYAMGYIGKPPTTDYAQYEKEAIKEQKASSGSSRQGPPSPLRSRIMPTKTSSSSSVPSYREIVEPMDKRIRKLEEDYLEESRATYEAVRALLQRPANLQRDPRAAGEGCLTGTLPLHEDDPIKESQKVFSAAIGYKKDGDDSNERG</sequence>
<feature type="domain" description="USP" evidence="15">
    <location>
        <begin position="576"/>
        <end position="1031"/>
    </location>
</feature>
<evidence type="ECO:0000256" key="1">
    <source>
        <dbReference type="ARBA" id="ARBA00004127"/>
    </source>
</evidence>
<feature type="domain" description="MYND-type" evidence="16">
    <location>
        <begin position="483"/>
        <end position="520"/>
    </location>
</feature>
<dbReference type="Pfam" id="PF00443">
    <property type="entry name" value="UCH"/>
    <property type="match status" value="2"/>
</dbReference>
<evidence type="ECO:0000256" key="7">
    <source>
        <dbReference type="ARBA" id="ARBA00022833"/>
    </source>
</evidence>
<keyword evidence="2" id="KW-0813">Transport</keyword>
<feature type="region of interest" description="Disordered" evidence="13">
    <location>
        <begin position="1054"/>
        <end position="1102"/>
    </location>
</feature>
<dbReference type="InterPro" id="IPR018200">
    <property type="entry name" value="USP_CS"/>
</dbReference>
<feature type="transmembrane region" description="Helical" evidence="14">
    <location>
        <begin position="124"/>
        <end position="147"/>
    </location>
</feature>
<name>A0A7J6N1P1_PERCH</name>
<evidence type="ECO:0000313" key="17">
    <source>
        <dbReference type="EMBL" id="KAF4677793.1"/>
    </source>
</evidence>